<evidence type="ECO:0000259" key="3">
    <source>
        <dbReference type="PROSITE" id="PS50893"/>
    </source>
</evidence>
<dbReference type="SMART" id="SM00382">
    <property type="entry name" value="AAA"/>
    <property type="match status" value="1"/>
</dbReference>
<dbReference type="RefSeq" id="WP_261693171.1">
    <property type="nucleotide sequence ID" value="NZ_CP104694.1"/>
</dbReference>
<reference evidence="4" key="1">
    <citation type="submission" date="2022-09" db="EMBL/GenBank/DDBJ databases">
        <title>Tahibacter sp. nov., isolated from a fresh water.</title>
        <authorList>
            <person name="Baek J.H."/>
            <person name="Lee J.K."/>
            <person name="Kim J.M."/>
            <person name="Jeon C.O."/>
        </authorList>
    </citation>
    <scope>NUCLEOTIDE SEQUENCE</scope>
    <source>
        <strain evidence="4">W38</strain>
    </source>
</reference>
<dbReference type="InterPro" id="IPR003593">
    <property type="entry name" value="AAA+_ATPase"/>
</dbReference>
<dbReference type="Proteomes" id="UP001064632">
    <property type="component" value="Chromosome"/>
</dbReference>
<dbReference type="PANTHER" id="PTHR43158:SF2">
    <property type="entry name" value="SKFA PEPTIDE EXPORT ATP-BINDING PROTEIN SKFE"/>
    <property type="match status" value="1"/>
</dbReference>
<proteinExistence type="predicted"/>
<keyword evidence="5" id="KW-1185">Reference proteome</keyword>
<dbReference type="GO" id="GO:0005524">
    <property type="term" value="F:ATP binding"/>
    <property type="evidence" value="ECO:0007669"/>
    <property type="project" value="UniProtKB-KW"/>
</dbReference>
<name>A0ABY6B9F4_9GAMM</name>
<dbReference type="EMBL" id="CP104694">
    <property type="protein sequence ID" value="UXI66187.1"/>
    <property type="molecule type" value="Genomic_DNA"/>
</dbReference>
<evidence type="ECO:0000256" key="2">
    <source>
        <dbReference type="ARBA" id="ARBA00022840"/>
    </source>
</evidence>
<gene>
    <name evidence="4" type="ORF">N4264_15670</name>
</gene>
<dbReference type="Gene3D" id="3.40.50.300">
    <property type="entry name" value="P-loop containing nucleotide triphosphate hydrolases"/>
    <property type="match status" value="1"/>
</dbReference>
<protein>
    <submittedName>
        <fullName evidence="4">ATP-binding cassette domain-containing protein</fullName>
    </submittedName>
</protein>
<keyword evidence="1" id="KW-0547">Nucleotide-binding</keyword>
<dbReference type="PROSITE" id="PS50893">
    <property type="entry name" value="ABC_TRANSPORTER_2"/>
    <property type="match status" value="1"/>
</dbReference>
<evidence type="ECO:0000313" key="5">
    <source>
        <dbReference type="Proteomes" id="UP001064632"/>
    </source>
</evidence>
<dbReference type="InterPro" id="IPR003439">
    <property type="entry name" value="ABC_transporter-like_ATP-bd"/>
</dbReference>
<dbReference type="SUPFAM" id="SSF52540">
    <property type="entry name" value="P-loop containing nucleoside triphosphate hydrolases"/>
    <property type="match status" value="1"/>
</dbReference>
<keyword evidence="2 4" id="KW-0067">ATP-binding</keyword>
<feature type="domain" description="ABC transporter" evidence="3">
    <location>
        <begin position="13"/>
        <end position="240"/>
    </location>
</feature>
<dbReference type="Pfam" id="PF00005">
    <property type="entry name" value="ABC_tran"/>
    <property type="match status" value="1"/>
</dbReference>
<dbReference type="PANTHER" id="PTHR43158">
    <property type="entry name" value="SKFA PEPTIDE EXPORT ATP-BINDING PROTEIN SKFE"/>
    <property type="match status" value="1"/>
</dbReference>
<organism evidence="4 5">
    <name type="scientific">Tahibacter amnicola</name>
    <dbReference type="NCBI Taxonomy" id="2976241"/>
    <lineage>
        <taxon>Bacteria</taxon>
        <taxon>Pseudomonadati</taxon>
        <taxon>Pseudomonadota</taxon>
        <taxon>Gammaproteobacteria</taxon>
        <taxon>Lysobacterales</taxon>
        <taxon>Rhodanobacteraceae</taxon>
        <taxon>Tahibacter</taxon>
    </lineage>
</organism>
<sequence>MKRAGAVARSCSDAVLHLAHASTTAEGFTLALAGITVSRGERLGVIGRNGCGKTTLLEALVGLREMDRLEGTLLGQPLQAFPRDPALRAQCGVVLQQSELSLYTTVREVLALHQSLYACPWPDLHRRLALDELLSLRARLLSRGQRQRLYLYLALAHRPRLVLLDEPMTGLDRRYVDLVADLLRNSPELADTAFLIVGHTPDELALCDAFVWIHEGRVVDRGNQAMLLDRHLGAYRTRIHSAEAAQIDCLLLELDASGIPLQRVERSHPNHLLLFSSRPLDAEIAQRAPEHGWVSFESGRSQLEDLVRTGPRAAHAAPMRISPGGVTELAEVMP</sequence>
<accession>A0ABY6B9F4</accession>
<evidence type="ECO:0000313" key="4">
    <source>
        <dbReference type="EMBL" id="UXI66187.1"/>
    </source>
</evidence>
<dbReference type="InterPro" id="IPR027417">
    <property type="entry name" value="P-loop_NTPase"/>
</dbReference>
<evidence type="ECO:0000256" key="1">
    <source>
        <dbReference type="ARBA" id="ARBA00022741"/>
    </source>
</evidence>